<keyword evidence="6 12" id="KW-0456">Lyase</keyword>
<feature type="region of interest" description="Disordered" evidence="8">
    <location>
        <begin position="50"/>
        <end position="77"/>
    </location>
</feature>
<dbReference type="GO" id="GO:0016837">
    <property type="term" value="F:carbon-oxygen lyase activity, acting on polysaccharides"/>
    <property type="evidence" value="ECO:0007669"/>
    <property type="project" value="UniProtKB-ARBA"/>
</dbReference>
<dbReference type="InterPro" id="IPR003159">
    <property type="entry name" value="Lyase_8_central_dom"/>
</dbReference>
<feature type="domain" description="Gram-positive cocci surface proteins LPxTG" evidence="11">
    <location>
        <begin position="999"/>
        <end position="1033"/>
    </location>
</feature>
<evidence type="ECO:0000256" key="10">
    <source>
        <dbReference type="SAM" id="SignalP"/>
    </source>
</evidence>
<feature type="active site" evidence="7">
    <location>
        <position position="314"/>
    </location>
</feature>
<dbReference type="Pfam" id="PF08124">
    <property type="entry name" value="Lyase_8_N"/>
    <property type="match status" value="1"/>
</dbReference>
<keyword evidence="9" id="KW-0472">Membrane</keyword>
<dbReference type="GO" id="GO:0005975">
    <property type="term" value="P:carbohydrate metabolic process"/>
    <property type="evidence" value="ECO:0007669"/>
    <property type="project" value="InterPro"/>
</dbReference>
<keyword evidence="2" id="KW-0134">Cell wall</keyword>
<feature type="signal peptide" evidence="10">
    <location>
        <begin position="1"/>
        <end position="25"/>
    </location>
</feature>
<evidence type="ECO:0000256" key="8">
    <source>
        <dbReference type="SAM" id="MobiDB-lite"/>
    </source>
</evidence>
<keyword evidence="5" id="KW-0572">Peptidoglycan-anchor</keyword>
<dbReference type="Pfam" id="PF02884">
    <property type="entry name" value="Lyase_8_C"/>
    <property type="match status" value="1"/>
</dbReference>
<feature type="active site" evidence="7">
    <location>
        <position position="368"/>
    </location>
</feature>
<dbReference type="InterPro" id="IPR012970">
    <property type="entry name" value="Lyase_8_alpha_N"/>
</dbReference>
<evidence type="ECO:0000256" key="2">
    <source>
        <dbReference type="ARBA" id="ARBA00022512"/>
    </source>
</evidence>
<dbReference type="EMBL" id="JAUCBG010000002">
    <property type="protein sequence ID" value="MDM7453394.1"/>
    <property type="molecule type" value="Genomic_DNA"/>
</dbReference>
<dbReference type="InterPro" id="IPR014718">
    <property type="entry name" value="GH-type_carb-bd"/>
</dbReference>
<feature type="region of interest" description="Disordered" evidence="8">
    <location>
        <begin position="966"/>
        <end position="1000"/>
    </location>
</feature>
<feature type="transmembrane region" description="Helical" evidence="9">
    <location>
        <begin position="1006"/>
        <end position="1027"/>
    </location>
</feature>
<name>A0AAP4JH51_LACPA</name>
<dbReference type="Proteomes" id="UP001231451">
    <property type="component" value="Unassembled WGS sequence"/>
</dbReference>
<dbReference type="InterPro" id="IPR004103">
    <property type="entry name" value="Lyase_8_C"/>
</dbReference>
<evidence type="ECO:0000256" key="4">
    <source>
        <dbReference type="ARBA" id="ARBA00022729"/>
    </source>
</evidence>
<protein>
    <submittedName>
        <fullName evidence="12">Polysaccharide lyase family 8 super-sandwich domain-containing protein</fullName>
    </submittedName>
</protein>
<dbReference type="Gene3D" id="1.50.10.100">
    <property type="entry name" value="Chondroitin AC/alginate lyase"/>
    <property type="match status" value="1"/>
</dbReference>
<dbReference type="SUPFAM" id="SSF48230">
    <property type="entry name" value="Chondroitin AC/alginate lyase"/>
    <property type="match status" value="1"/>
</dbReference>
<dbReference type="InterPro" id="IPR011071">
    <property type="entry name" value="Lyase_8-like_C"/>
</dbReference>
<dbReference type="RefSeq" id="WP_289420437.1">
    <property type="nucleotide sequence ID" value="NZ_JAUCBE010000002.1"/>
</dbReference>
<evidence type="ECO:0000313" key="13">
    <source>
        <dbReference type="Proteomes" id="UP001231451"/>
    </source>
</evidence>
<dbReference type="InterPro" id="IPR019931">
    <property type="entry name" value="LPXTG_anchor"/>
</dbReference>
<keyword evidence="9" id="KW-0812">Transmembrane</keyword>
<dbReference type="Gene3D" id="2.70.98.10">
    <property type="match status" value="1"/>
</dbReference>
<dbReference type="GO" id="GO:0005576">
    <property type="term" value="C:extracellular region"/>
    <property type="evidence" value="ECO:0007669"/>
    <property type="project" value="InterPro"/>
</dbReference>
<dbReference type="Pfam" id="PF02278">
    <property type="entry name" value="Lyase_8"/>
    <property type="match status" value="1"/>
</dbReference>
<dbReference type="InterPro" id="IPR008929">
    <property type="entry name" value="Chondroitin_lyas"/>
</dbReference>
<dbReference type="Pfam" id="PF07554">
    <property type="entry name" value="FIVAR"/>
    <property type="match status" value="2"/>
</dbReference>
<gene>
    <name evidence="12" type="ORF">QUF16_03400</name>
</gene>
<dbReference type="SUPFAM" id="SSF49863">
    <property type="entry name" value="Hyaluronate lyase-like, C-terminal domain"/>
    <property type="match status" value="1"/>
</dbReference>
<dbReference type="PROSITE" id="PS50847">
    <property type="entry name" value="GRAM_POS_ANCHORING"/>
    <property type="match status" value="1"/>
</dbReference>
<organism evidence="12 13">
    <name type="scientific">Lacticaseibacillus paracasei</name>
    <name type="common">Lactobacillus paracasei</name>
    <dbReference type="NCBI Taxonomy" id="1597"/>
    <lineage>
        <taxon>Bacteria</taxon>
        <taxon>Bacillati</taxon>
        <taxon>Bacillota</taxon>
        <taxon>Bacilli</taxon>
        <taxon>Lactobacillales</taxon>
        <taxon>Lactobacillaceae</taxon>
        <taxon>Lacticaseibacillus</taxon>
    </lineage>
</organism>
<dbReference type="Gene3D" id="2.60.220.10">
    <property type="entry name" value="Polysaccharide lyase family 8-like, C-terminal"/>
    <property type="match status" value="1"/>
</dbReference>
<keyword evidence="3" id="KW-0964">Secreted</keyword>
<dbReference type="InterPro" id="IPR011013">
    <property type="entry name" value="Gal_mutarotase_sf_dom"/>
</dbReference>
<dbReference type="GO" id="GO:0030246">
    <property type="term" value="F:carbohydrate binding"/>
    <property type="evidence" value="ECO:0007669"/>
    <property type="project" value="InterPro"/>
</dbReference>
<evidence type="ECO:0000313" key="12">
    <source>
        <dbReference type="EMBL" id="MDM7453394.1"/>
    </source>
</evidence>
<evidence type="ECO:0000256" key="9">
    <source>
        <dbReference type="SAM" id="Phobius"/>
    </source>
</evidence>
<keyword evidence="4 10" id="KW-0732">Signal</keyword>
<comment type="caution">
    <text evidence="12">The sequence shown here is derived from an EMBL/GenBank/DDBJ whole genome shotgun (WGS) entry which is preliminary data.</text>
</comment>
<accession>A0AAP4JH51</accession>
<dbReference type="CDD" id="cd01083">
    <property type="entry name" value="GAG_Lyase"/>
    <property type="match status" value="1"/>
</dbReference>
<reference evidence="12" key="1">
    <citation type="submission" date="2023-06" db="EMBL/GenBank/DDBJ databases">
        <title>Draft Genome Sequences of lactic acid bacteria strains isolated from fermented milk products.</title>
        <authorList>
            <person name="Elcheninov A.G."/>
            <person name="Klyukina A."/>
            <person name="Zayulina K.S."/>
            <person name="Gavirova L.A."/>
            <person name="Shcherbakova P.A."/>
            <person name="Shestakov A.I."/>
            <person name="Kublanov I.V."/>
            <person name="Kochetkova T.V."/>
        </authorList>
    </citation>
    <scope>NUCLEOTIDE SEQUENCE</scope>
    <source>
        <strain evidence="12">TOM.1374</strain>
    </source>
</reference>
<evidence type="ECO:0000256" key="1">
    <source>
        <dbReference type="ARBA" id="ARBA00006699"/>
    </source>
</evidence>
<feature type="chain" id="PRO_5042910446" evidence="10">
    <location>
        <begin position="26"/>
        <end position="1033"/>
    </location>
</feature>
<dbReference type="AlphaFoldDB" id="A0AAP4JH51"/>
<dbReference type="SUPFAM" id="SSF74650">
    <property type="entry name" value="Galactose mutarotase-like"/>
    <property type="match status" value="1"/>
</dbReference>
<proteinExistence type="inferred from homology"/>
<comment type="similarity">
    <text evidence="1">Belongs to the polysaccharide lyase 8 family.</text>
</comment>
<dbReference type="PANTHER" id="PTHR38481:SF1">
    <property type="entry name" value="HYALURONATE LYASE"/>
    <property type="match status" value="1"/>
</dbReference>
<evidence type="ECO:0000256" key="6">
    <source>
        <dbReference type="ARBA" id="ARBA00023239"/>
    </source>
</evidence>
<sequence length="1033" mass="111825">MKKFLVSVGLLGMMVLSTGTDTGYAADDSASAVATPSSATSSSEILKAVSDEPVATEVPAQGAKPIEKAATATSTSSDRAEYATMRARWRDRLIATKPDMSDPNAKAYLTDLAAQSQTLWATMDRGANRSRLWPKKSSDTTSADYTSMFTNIKMLTLGYYNPVSQQYQNPEVYQAIIDAIDFMETAKKYNGSYSTGNWWDWQIGSAQQLDDTLILLYNDLHRQDPEKLVKFVQPLLGYAKDPNIQWPAYTATGANLTDISISVLASGLLLEDDKRVALVQQNLPKAMGLVTAKDGIYADGSFVQHTFFPYNGSYGNEMIKGIARVSSTLVGTPWAISEVQFANVFNLIDKGFLQLMVNGRMPSMVSGRSISRAPGTNAETTELETGKETLANLTLIAKATPATLKQKIYQAVATWVAQVGERYNFYDKPRDYAALNGLKTALHQATAQKDDVSSLNIYGAMDRVMQKTPTHAVGIAMYSNRIANFEYGNTENSHAWHTADGMVYLYNNDLNQFGEGYWATVDPYRLPGTTVDTVSLPDGAKSSSKSPQAWVGGATDGTTASVGMALNKVNEGQNLQAMKSWFLLDDQIINLGANINGTTAADIETIIDQRQINPATTQMTVDGQVYTNQKTVSRWANINTADPENNVGYIIAKGNAPVTINQATRTGTYKDINGYFPSDTVYKHTYAMLAAMHGATVKNGSYEYVTVPNATDTKVAQLAKSPDYTVLANTGELQAIKTKDQVMANVWTKADQLDGLVSIDQPAAVIIKALGNSVYQLTAAEPSQTGNLINFSFNYPVHLQGKTEALFSTNGHVLTFNPADLAGASRAVTFKLDVPVDRTTLAATIKTAGNLKAKDYTKASFATLTQALTEAKAVIADLATDQQTVDDANTALVAAIDGLVKTADTKALQAALTAAAKLDAKTYTDASWRDLQAAIDAAKDVLTLDEPTQVMVDHATKAVLTAQKALVKRSQTDPSSKTPPTKPLPADKNGRHQKMQADMPQTGDKVIQWLSLAGVGMLLLIGGLMIWRKRREQ</sequence>
<dbReference type="Gene3D" id="1.20.1270.90">
    <property type="entry name" value="AF1782-like"/>
    <property type="match status" value="2"/>
</dbReference>
<keyword evidence="9" id="KW-1133">Transmembrane helix</keyword>
<dbReference type="PANTHER" id="PTHR38481">
    <property type="entry name" value="HYALURONATE LYASE"/>
    <property type="match status" value="1"/>
</dbReference>
<evidence type="ECO:0000256" key="5">
    <source>
        <dbReference type="ARBA" id="ARBA00023088"/>
    </source>
</evidence>
<dbReference type="InterPro" id="IPR038970">
    <property type="entry name" value="Lyase_8"/>
</dbReference>
<evidence type="ECO:0000256" key="7">
    <source>
        <dbReference type="PIRSR" id="PIRSR638970-1"/>
    </source>
</evidence>
<evidence type="ECO:0000259" key="11">
    <source>
        <dbReference type="PROSITE" id="PS50847"/>
    </source>
</evidence>
<dbReference type="NCBIfam" id="TIGR01167">
    <property type="entry name" value="LPXTG_anchor"/>
    <property type="match status" value="1"/>
</dbReference>
<evidence type="ECO:0000256" key="3">
    <source>
        <dbReference type="ARBA" id="ARBA00022525"/>
    </source>
</evidence>
<feature type="active site" evidence="7">
    <location>
        <position position="305"/>
    </location>
</feature>